<evidence type="ECO:0000313" key="2">
    <source>
        <dbReference type="Proteomes" id="UP000076131"/>
    </source>
</evidence>
<organism evidence="1 2">
    <name type="scientific">Rhodanobacter thiooxydans</name>
    <dbReference type="NCBI Taxonomy" id="416169"/>
    <lineage>
        <taxon>Bacteria</taxon>
        <taxon>Pseudomonadati</taxon>
        <taxon>Pseudomonadota</taxon>
        <taxon>Gammaproteobacteria</taxon>
        <taxon>Lysobacterales</taxon>
        <taxon>Rhodanobacteraceae</taxon>
        <taxon>Rhodanobacter</taxon>
    </lineage>
</organism>
<gene>
    <name evidence="1" type="ORF">RHOFW104T7_00660</name>
</gene>
<sequence length="303" mass="34120">MDRLTGRPVVLDIDNSVGPLPGRLVLPLEHWQESIRFGCSLQTIQRFRTMLQQLLPERHGTVFTGSGDFHHLSWPLIERVRSEVPFQVVVLDNHPDNMRFPFGVHCGSWVRKVALLPQVSHVHVLGITSADIGAGHAWENYLAPLRRGKLSYWSIGLDTRWSRGLGLARAFRGFDSAEALVDAFVEFQRTQNAPSYLSIDKDVFAADVARTNWDQGRLQLDHARALIGSLRHGLLGSDINGEISHYRYRSWWKRKLSALDEQPVIDTAQLADWQAQQHALNLELLQAIAALGPAQFNSMKSGP</sequence>
<dbReference type="InterPro" id="IPR023696">
    <property type="entry name" value="Ureohydrolase_dom_sf"/>
</dbReference>
<keyword evidence="2" id="KW-1185">Reference proteome</keyword>
<reference evidence="1 2" key="1">
    <citation type="journal article" date="2016" name="MBio">
        <title>Lateral Gene Transfer in a Heavy Metal-Contaminated-Groundwater Microbial Community.</title>
        <authorList>
            <person name="Hemme C.L."/>
            <person name="Green S.J."/>
            <person name="Rishishwar L."/>
            <person name="Prakash O."/>
            <person name="Pettenato A."/>
            <person name="Chakraborty R."/>
            <person name="Deutschbauer A.M."/>
            <person name="Van Nostrand J.D."/>
            <person name="Wu L."/>
            <person name="He Z."/>
            <person name="Jordan I.K."/>
            <person name="Hazen T.C."/>
            <person name="Arkin A.P."/>
            <person name="Kostka J.E."/>
            <person name="Zhou J."/>
        </authorList>
    </citation>
    <scope>NUCLEOTIDE SEQUENCE [LARGE SCALE GENOMIC DNA]</scope>
    <source>
        <strain evidence="1 2">FW104-T7</strain>
    </source>
</reference>
<dbReference type="EMBL" id="LVJS01000103">
    <property type="protein sequence ID" value="KZC22453.1"/>
    <property type="molecule type" value="Genomic_DNA"/>
</dbReference>
<dbReference type="AlphaFoldDB" id="A0A154QEV7"/>
<protein>
    <recommendedName>
        <fullName evidence="3">Arginase</fullName>
    </recommendedName>
</protein>
<comment type="caution">
    <text evidence="1">The sequence shown here is derived from an EMBL/GenBank/DDBJ whole genome shotgun (WGS) entry which is preliminary data.</text>
</comment>
<dbReference type="STRING" id="416169.RHOFW104T7_00660"/>
<name>A0A154QEV7_9GAMM</name>
<dbReference type="eggNOG" id="COG0010">
    <property type="taxonomic scope" value="Bacteria"/>
</dbReference>
<proteinExistence type="predicted"/>
<dbReference type="SUPFAM" id="SSF52768">
    <property type="entry name" value="Arginase/deacetylase"/>
    <property type="match status" value="1"/>
</dbReference>
<dbReference type="Gene3D" id="3.40.800.10">
    <property type="entry name" value="Ureohydrolase domain"/>
    <property type="match status" value="1"/>
</dbReference>
<evidence type="ECO:0000313" key="1">
    <source>
        <dbReference type="EMBL" id="KZC22453.1"/>
    </source>
</evidence>
<evidence type="ECO:0008006" key="3">
    <source>
        <dbReference type="Google" id="ProtNLM"/>
    </source>
</evidence>
<accession>A0A154QEV7</accession>
<dbReference type="Proteomes" id="UP000076131">
    <property type="component" value="Unassembled WGS sequence"/>
</dbReference>
<dbReference type="RefSeq" id="WP_008434328.1">
    <property type="nucleotide sequence ID" value="NZ_LVJS01000103.1"/>
</dbReference>